<gene>
    <name evidence="2" type="ORF">DQK91_16765</name>
</gene>
<dbReference type="InterPro" id="IPR050237">
    <property type="entry name" value="ATP-dep_AMP-bd_enzyme"/>
</dbReference>
<reference evidence="2 3" key="1">
    <citation type="submission" date="2018-06" db="EMBL/GenBank/DDBJ databases">
        <title>Complete genome of Desulfovibrio marinus P48SEP.</title>
        <authorList>
            <person name="Crispim J.S."/>
            <person name="Vidigal P.M.P."/>
            <person name="Silva L.C.F."/>
            <person name="Araujo L.C."/>
            <person name="Laguardia C.N."/>
            <person name="Dias R.S."/>
            <person name="Sousa M.P."/>
            <person name="Paula S.O."/>
            <person name="Silva C."/>
        </authorList>
    </citation>
    <scope>NUCLEOTIDE SEQUENCE [LARGE SCALE GENOMIC DNA]</scope>
    <source>
        <strain evidence="2 3">P48SEP</strain>
    </source>
</reference>
<dbReference type="OrthoDB" id="9803968at2"/>
<dbReference type="InterPro" id="IPR042099">
    <property type="entry name" value="ANL_N_sf"/>
</dbReference>
<organism evidence="2 3">
    <name type="scientific">Oceanidesulfovibrio marinus</name>
    <dbReference type="NCBI Taxonomy" id="370038"/>
    <lineage>
        <taxon>Bacteria</taxon>
        <taxon>Pseudomonadati</taxon>
        <taxon>Thermodesulfobacteriota</taxon>
        <taxon>Desulfovibrionia</taxon>
        <taxon>Desulfovibrionales</taxon>
        <taxon>Desulfovibrionaceae</taxon>
        <taxon>Oceanidesulfovibrio</taxon>
    </lineage>
</organism>
<dbReference type="Gene3D" id="3.40.50.12780">
    <property type="entry name" value="N-terminal domain of ligase-like"/>
    <property type="match status" value="1"/>
</dbReference>
<name>A0A6P1ZGR9_9BACT</name>
<feature type="domain" description="AMP-dependent synthetase/ligase" evidence="1">
    <location>
        <begin position="95"/>
        <end position="382"/>
    </location>
</feature>
<evidence type="ECO:0000313" key="2">
    <source>
        <dbReference type="EMBL" id="TVM31862.1"/>
    </source>
</evidence>
<dbReference type="PANTHER" id="PTHR43767:SF1">
    <property type="entry name" value="NONRIBOSOMAL PEPTIDE SYNTHASE PES1 (EUROFUNG)-RELATED"/>
    <property type="match status" value="1"/>
</dbReference>
<evidence type="ECO:0000313" key="3">
    <source>
        <dbReference type="Proteomes" id="UP000434052"/>
    </source>
</evidence>
<dbReference type="SUPFAM" id="SSF56801">
    <property type="entry name" value="Acetyl-CoA synthetase-like"/>
    <property type="match status" value="1"/>
</dbReference>
<dbReference type="AlphaFoldDB" id="A0A6P1ZGR9"/>
<dbReference type="Pfam" id="PF00501">
    <property type="entry name" value="AMP-binding"/>
    <property type="match status" value="1"/>
</dbReference>
<dbReference type="PANTHER" id="PTHR43767">
    <property type="entry name" value="LONG-CHAIN-FATTY-ACID--COA LIGASE"/>
    <property type="match status" value="1"/>
</dbReference>
<comment type="caution">
    <text evidence="2">The sequence shown here is derived from an EMBL/GenBank/DDBJ whole genome shotgun (WGS) entry which is preliminary data.</text>
</comment>
<dbReference type="InterPro" id="IPR000873">
    <property type="entry name" value="AMP-dep_synth/lig_dom"/>
</dbReference>
<sequence>MPKYVCEHDYTRESFSQQLPPANMVPPPLPDHSFAVYVSGNTGVPPSLDFYETHLLHRPRSERFRTIHADSPPSFDATGDFMNLSRLYEDALLAGPERPCLIVDEDVLTYRQLHKTTLANARALQCLGVCPGDRVAFHMGNRLDIAPLCFGCFYIGAVAAPLRCCDTAPELARAISDCGAKILVIGKEQLHTLPAVREQSSGLEQCFVIGGDPAGKVPSWEEQTLGGACDPPPPHVSADNDPAVVIDSPTGADVPNSATHSAHSLACRARDYAATLKLAGDTRFLTAATLCHGAHLAGLLLPIALCGGAVICSRNQEPHAMHWLMRRWRPTYANLPPGLLRAMLDAPGFDPALYAGLTALYVDGDKIPPDLDSDYAAKTGGQLRKAADMSKCGG</sequence>
<dbReference type="Proteomes" id="UP000434052">
    <property type="component" value="Unassembled WGS sequence"/>
</dbReference>
<proteinExistence type="predicted"/>
<dbReference type="EMBL" id="QMIF01000013">
    <property type="protein sequence ID" value="TVM31862.1"/>
    <property type="molecule type" value="Genomic_DNA"/>
</dbReference>
<evidence type="ECO:0000259" key="1">
    <source>
        <dbReference type="Pfam" id="PF00501"/>
    </source>
</evidence>
<protein>
    <recommendedName>
        <fullName evidence="1">AMP-dependent synthetase/ligase domain-containing protein</fullName>
    </recommendedName>
</protein>
<accession>A0A6P1ZGR9</accession>